<dbReference type="GO" id="GO:0046872">
    <property type="term" value="F:metal ion binding"/>
    <property type="evidence" value="ECO:0007669"/>
    <property type="project" value="UniProtKB-KW"/>
</dbReference>
<proteinExistence type="predicted"/>
<dbReference type="SUPFAM" id="SSF53850">
    <property type="entry name" value="Periplasmic binding protein-like II"/>
    <property type="match status" value="1"/>
</dbReference>
<keyword evidence="1" id="KW-0479">Metal-binding</keyword>
<gene>
    <name evidence="3" type="ORF">METZ01_LOCUS140992</name>
</gene>
<dbReference type="Gene3D" id="3.40.190.10">
    <property type="entry name" value="Periplasmic binding protein-like II"/>
    <property type="match status" value="2"/>
</dbReference>
<dbReference type="Pfam" id="PF13531">
    <property type="entry name" value="SBP_bac_11"/>
    <property type="match status" value="1"/>
</dbReference>
<keyword evidence="2" id="KW-0732">Signal</keyword>
<dbReference type="AlphaFoldDB" id="A0A381ZFQ0"/>
<dbReference type="InterPro" id="IPR050682">
    <property type="entry name" value="ModA/WtpA"/>
</dbReference>
<sequence length="250" mass="26456">MICIALVVACDDGGNSDVPLIFVAASLSDVVVEAGDLYEAETGNRVEFSFGGSIMLANQIAEFGAPADGFFFVGDNPVLILREAGMYSDDNLMIGLANKLVAIAPSDQEALTSLGELVEQAPRVALGDPSLAPVGIFTREAFESVDLWEDVSKDAIFALDTRAAMAAVQSGNADYGIVYKTDAISSDAVLIVYEIQEIYPAIEYVGGKIAEASRSEAAAEFLKFVASSPKTRNLFVMAGFNFDSPVTNNP</sequence>
<evidence type="ECO:0000313" key="3">
    <source>
        <dbReference type="EMBL" id="SVA88138.1"/>
    </source>
</evidence>
<dbReference type="PANTHER" id="PTHR30632:SF0">
    <property type="entry name" value="SULFATE-BINDING PROTEIN"/>
    <property type="match status" value="1"/>
</dbReference>
<dbReference type="InterPro" id="IPR005950">
    <property type="entry name" value="ModA"/>
</dbReference>
<dbReference type="EMBL" id="UINC01021163">
    <property type="protein sequence ID" value="SVA88138.1"/>
    <property type="molecule type" value="Genomic_DNA"/>
</dbReference>
<dbReference type="PIRSF" id="PIRSF004846">
    <property type="entry name" value="ModA"/>
    <property type="match status" value="1"/>
</dbReference>
<name>A0A381ZFQ0_9ZZZZ</name>
<evidence type="ECO:0008006" key="4">
    <source>
        <dbReference type="Google" id="ProtNLM"/>
    </source>
</evidence>
<organism evidence="3">
    <name type="scientific">marine metagenome</name>
    <dbReference type="NCBI Taxonomy" id="408172"/>
    <lineage>
        <taxon>unclassified sequences</taxon>
        <taxon>metagenomes</taxon>
        <taxon>ecological metagenomes</taxon>
    </lineage>
</organism>
<reference evidence="3" key="1">
    <citation type="submission" date="2018-05" db="EMBL/GenBank/DDBJ databases">
        <authorList>
            <person name="Lanie J.A."/>
            <person name="Ng W.-L."/>
            <person name="Kazmierczak K.M."/>
            <person name="Andrzejewski T.M."/>
            <person name="Davidsen T.M."/>
            <person name="Wayne K.J."/>
            <person name="Tettelin H."/>
            <person name="Glass J.I."/>
            <person name="Rusch D."/>
            <person name="Podicherti R."/>
            <person name="Tsui H.-C.T."/>
            <person name="Winkler M.E."/>
        </authorList>
    </citation>
    <scope>NUCLEOTIDE SEQUENCE</scope>
</reference>
<protein>
    <recommendedName>
        <fullName evidence="4">Molybdate ABC transporter substrate-binding protein</fullName>
    </recommendedName>
</protein>
<dbReference type="NCBIfam" id="TIGR01256">
    <property type="entry name" value="modA"/>
    <property type="match status" value="1"/>
</dbReference>
<dbReference type="GO" id="GO:0030973">
    <property type="term" value="F:molybdate ion binding"/>
    <property type="evidence" value="ECO:0007669"/>
    <property type="project" value="TreeGrafter"/>
</dbReference>
<dbReference type="PANTHER" id="PTHR30632">
    <property type="entry name" value="MOLYBDATE-BINDING PERIPLASMIC PROTEIN"/>
    <property type="match status" value="1"/>
</dbReference>
<evidence type="ECO:0000256" key="2">
    <source>
        <dbReference type="ARBA" id="ARBA00022729"/>
    </source>
</evidence>
<evidence type="ECO:0000256" key="1">
    <source>
        <dbReference type="ARBA" id="ARBA00022723"/>
    </source>
</evidence>
<accession>A0A381ZFQ0</accession>
<dbReference type="GO" id="GO:0015689">
    <property type="term" value="P:molybdate ion transport"/>
    <property type="evidence" value="ECO:0007669"/>
    <property type="project" value="InterPro"/>
</dbReference>